<dbReference type="InterPro" id="IPR050817">
    <property type="entry name" value="DjlA_DnaK_co-chaperone"/>
</dbReference>
<feature type="domain" description="J" evidence="2">
    <location>
        <begin position="4"/>
        <end position="72"/>
    </location>
</feature>
<dbReference type="EMBL" id="CAEZTG010000107">
    <property type="protein sequence ID" value="CAB4570799.1"/>
    <property type="molecule type" value="Genomic_DNA"/>
</dbReference>
<organism evidence="3">
    <name type="scientific">freshwater metagenome</name>
    <dbReference type="NCBI Taxonomy" id="449393"/>
    <lineage>
        <taxon>unclassified sequences</taxon>
        <taxon>metagenomes</taxon>
        <taxon>ecological metagenomes</taxon>
    </lineage>
</organism>
<evidence type="ECO:0000313" key="3">
    <source>
        <dbReference type="EMBL" id="CAB4570799.1"/>
    </source>
</evidence>
<dbReference type="AlphaFoldDB" id="A0A6J6E6A0"/>
<dbReference type="Pfam" id="PF00226">
    <property type="entry name" value="DnaJ"/>
    <property type="match status" value="1"/>
</dbReference>
<gene>
    <name evidence="3" type="ORF">UFOPK1603_01146</name>
</gene>
<dbReference type="InterPro" id="IPR001623">
    <property type="entry name" value="DnaJ_domain"/>
</dbReference>
<dbReference type="PRINTS" id="PR00625">
    <property type="entry name" value="JDOMAIN"/>
</dbReference>
<dbReference type="CDD" id="cd06257">
    <property type="entry name" value="DnaJ"/>
    <property type="match status" value="1"/>
</dbReference>
<accession>A0A6J6E6A0</accession>
<proteinExistence type="predicted"/>
<feature type="transmembrane region" description="Helical" evidence="1">
    <location>
        <begin position="123"/>
        <end position="142"/>
    </location>
</feature>
<evidence type="ECO:0000256" key="1">
    <source>
        <dbReference type="SAM" id="Phobius"/>
    </source>
</evidence>
<evidence type="ECO:0000259" key="2">
    <source>
        <dbReference type="PROSITE" id="PS50076"/>
    </source>
</evidence>
<keyword evidence="1" id="KW-0472">Membrane</keyword>
<dbReference type="InterPro" id="IPR036869">
    <property type="entry name" value="J_dom_sf"/>
</dbReference>
<sequence>MADSLYDRLGVAPTANAAEIRRAYLQLARVHHPDFHTNEADRQKNEREMQAINEAWAVLGDPDRRRAHDERMRLTQPDPVSTGKPVPGRYDFVPFDDGDDEIDPRLLDDVGVEGTEVARSVQMAPVVCFFGGLLGVILGVMVNLTFLIAVGIVGLVLALLGFLAAPAVAISRSIRAERDR</sequence>
<protein>
    <submittedName>
        <fullName evidence="3">Unannotated protein</fullName>
    </submittedName>
</protein>
<dbReference type="SMART" id="SM00271">
    <property type="entry name" value="DnaJ"/>
    <property type="match status" value="1"/>
</dbReference>
<feature type="transmembrane region" description="Helical" evidence="1">
    <location>
        <begin position="148"/>
        <end position="170"/>
    </location>
</feature>
<dbReference type="PROSITE" id="PS50076">
    <property type="entry name" value="DNAJ_2"/>
    <property type="match status" value="1"/>
</dbReference>
<dbReference type="SUPFAM" id="SSF46565">
    <property type="entry name" value="Chaperone J-domain"/>
    <property type="match status" value="1"/>
</dbReference>
<keyword evidence="1" id="KW-1133">Transmembrane helix</keyword>
<dbReference type="PANTHER" id="PTHR24074">
    <property type="entry name" value="CO-CHAPERONE PROTEIN DJLA"/>
    <property type="match status" value="1"/>
</dbReference>
<dbReference type="Gene3D" id="1.10.287.110">
    <property type="entry name" value="DnaJ domain"/>
    <property type="match status" value="1"/>
</dbReference>
<name>A0A6J6E6A0_9ZZZZ</name>
<keyword evidence="1" id="KW-0812">Transmembrane</keyword>
<reference evidence="3" key="1">
    <citation type="submission" date="2020-05" db="EMBL/GenBank/DDBJ databases">
        <authorList>
            <person name="Chiriac C."/>
            <person name="Salcher M."/>
            <person name="Ghai R."/>
            <person name="Kavagutti S V."/>
        </authorList>
    </citation>
    <scope>NUCLEOTIDE SEQUENCE</scope>
</reference>